<proteinExistence type="predicted"/>
<reference evidence="1" key="2">
    <citation type="submission" date="2020-07" db="EMBL/GenBank/DDBJ databases">
        <authorList>
            <person name="Lood C."/>
            <person name="Girard L."/>
        </authorList>
    </citation>
    <scope>NUCLEOTIDE SEQUENCE</scope>
    <source>
        <strain evidence="1">SWRI10</strain>
    </source>
</reference>
<comment type="caution">
    <text evidence="1">The sequence shown here is derived from an EMBL/GenBank/DDBJ whole genome shotgun (WGS) entry which is preliminary data.</text>
</comment>
<dbReference type="AlphaFoldDB" id="A0A923G1R4"/>
<dbReference type="Proteomes" id="UP000599879">
    <property type="component" value="Unassembled WGS sequence"/>
</dbReference>
<gene>
    <name evidence="2" type="ORF">HU737_014765</name>
    <name evidence="1" type="ORF">HU737_21700</name>
</gene>
<dbReference type="EMBL" id="JABWRE010000022">
    <property type="protein sequence ID" value="MBC3443314.1"/>
    <property type="molecule type" value="Genomic_DNA"/>
</dbReference>
<dbReference type="RefSeq" id="WP_186556891.1">
    <property type="nucleotide sequence ID" value="NZ_JABWRE020000001.1"/>
</dbReference>
<evidence type="ECO:0000313" key="2">
    <source>
        <dbReference type="EMBL" id="MBV4537236.1"/>
    </source>
</evidence>
<evidence type="ECO:0000313" key="1">
    <source>
        <dbReference type="EMBL" id="MBC3443314.1"/>
    </source>
</evidence>
<accession>A0A923G1R4</accession>
<reference evidence="2" key="3">
    <citation type="submission" date="2021-06" db="EMBL/GenBank/DDBJ databases">
        <title>Updating the genus Pseudomonas: Description of 43 new species and partition of the Pseudomonas putida group.</title>
        <authorList>
            <person name="Girard L."/>
            <person name="Lood C."/>
            <person name="Vandamme P."/>
            <person name="Rokni-Zadeh H."/>
            <person name="Van Noort V."/>
            <person name="Hofte M."/>
            <person name="Lavigne R."/>
            <person name="De Mot R."/>
        </authorList>
    </citation>
    <scope>NUCLEOTIDE SEQUENCE</scope>
    <source>
        <strain evidence="2">SWRI10</strain>
    </source>
</reference>
<organism evidence="1">
    <name type="scientific">Pseudomonas urmiensis</name>
    <dbReference type="NCBI Taxonomy" id="2745493"/>
    <lineage>
        <taxon>Bacteria</taxon>
        <taxon>Pseudomonadati</taxon>
        <taxon>Pseudomonadota</taxon>
        <taxon>Gammaproteobacteria</taxon>
        <taxon>Pseudomonadales</taxon>
        <taxon>Pseudomonadaceae</taxon>
        <taxon>Pseudomonas</taxon>
    </lineage>
</organism>
<protein>
    <submittedName>
        <fullName evidence="1">Uncharacterized protein</fullName>
    </submittedName>
</protein>
<sequence>MRAYKNATFCGADPGWANACVGNNGSPGYYDYAKGFSKAANVLIDQVIAGRGYDFSVDDFVYPVCFNMRHSVELRLKGAIEELAHVSTAKGQALKFDLVGSHDIGNIWSFFKRESEALDKRYTEINDKIDSTISDIAEVDATGQVFRYPESNDNQKHLTDVASINFCRLKIKFAELEKGLDLLHSLNVWLREEYFQGTFTLSFSRPMLYGLALELPAIATWSNPEFGAVKRSLMDKYDVGSRELSRAIDKIKSHYYLSSLIGAPLPLKGLVREQLLEFFDYWVPENPDIQREPEGEEVFRFSEADTKQLIQEMIQRVESGKNVWIHFSKVISAEFLAGIHTLFYFARDKEYVEYYGRLYESELSESQAYFRWGEEQVKKSFFHIFNKTNALDNIVMSLFALGCVDLAEEIIARYGVERALHWLERARSRELFAFPEYAKY</sequence>
<name>A0A923G1R4_9PSED</name>
<dbReference type="EMBL" id="JABWRE020000001">
    <property type="protein sequence ID" value="MBV4537236.1"/>
    <property type="molecule type" value="Genomic_DNA"/>
</dbReference>
<reference evidence="1" key="1">
    <citation type="journal article" date="2020" name="Microorganisms">
        <title>Reliable Identification of Environmental Pseudomonas Isolates Using the rpoD Gene.</title>
        <authorList>
            <consortium name="The Broad Institute Genome Sequencing Platform"/>
            <person name="Girard L."/>
            <person name="Lood C."/>
            <person name="Rokni-Zadeh H."/>
            <person name="van Noort V."/>
            <person name="Lavigne R."/>
            <person name="De Mot R."/>
        </authorList>
    </citation>
    <scope>NUCLEOTIDE SEQUENCE</scope>
    <source>
        <strain evidence="1">SWRI10</strain>
    </source>
</reference>